<keyword evidence="2" id="KW-1133">Transmembrane helix</keyword>
<dbReference type="EMBL" id="CM007891">
    <property type="protein sequence ID" value="OTG33882.1"/>
    <property type="molecule type" value="Genomic_DNA"/>
</dbReference>
<reference evidence="3 5" key="1">
    <citation type="journal article" date="2017" name="Nature">
        <title>The sunflower genome provides insights into oil metabolism, flowering and Asterid evolution.</title>
        <authorList>
            <person name="Badouin H."/>
            <person name="Gouzy J."/>
            <person name="Grassa C.J."/>
            <person name="Murat F."/>
            <person name="Staton S.E."/>
            <person name="Cottret L."/>
            <person name="Lelandais-Briere C."/>
            <person name="Owens G.L."/>
            <person name="Carrere S."/>
            <person name="Mayjonade B."/>
            <person name="Legrand L."/>
            <person name="Gill N."/>
            <person name="Kane N.C."/>
            <person name="Bowers J.E."/>
            <person name="Hubner S."/>
            <person name="Bellec A."/>
            <person name="Berard A."/>
            <person name="Berges H."/>
            <person name="Blanchet N."/>
            <person name="Boniface M.C."/>
            <person name="Brunel D."/>
            <person name="Catrice O."/>
            <person name="Chaidir N."/>
            <person name="Claudel C."/>
            <person name="Donnadieu C."/>
            <person name="Faraut T."/>
            <person name="Fievet G."/>
            <person name="Helmstetter N."/>
            <person name="King M."/>
            <person name="Knapp S.J."/>
            <person name="Lai Z."/>
            <person name="Le Paslier M.C."/>
            <person name="Lippi Y."/>
            <person name="Lorenzon L."/>
            <person name="Mandel J.R."/>
            <person name="Marage G."/>
            <person name="Marchand G."/>
            <person name="Marquand E."/>
            <person name="Bret-Mestries E."/>
            <person name="Morien E."/>
            <person name="Nambeesan S."/>
            <person name="Nguyen T."/>
            <person name="Pegot-Espagnet P."/>
            <person name="Pouilly N."/>
            <person name="Raftis F."/>
            <person name="Sallet E."/>
            <person name="Schiex T."/>
            <person name="Thomas J."/>
            <person name="Vandecasteele C."/>
            <person name="Vares D."/>
            <person name="Vear F."/>
            <person name="Vautrin S."/>
            <person name="Crespi M."/>
            <person name="Mangin B."/>
            <person name="Burke J.M."/>
            <person name="Salse J."/>
            <person name="Munos S."/>
            <person name="Vincourt P."/>
            <person name="Rieseberg L.H."/>
            <person name="Langlade N.B."/>
        </authorList>
    </citation>
    <scope>NUCLEOTIDE SEQUENCE [LARGE SCALE GENOMIC DNA]</scope>
    <source>
        <strain evidence="5">cv. SF193</strain>
        <tissue evidence="3">Leaves</tissue>
    </source>
</reference>
<accession>A0A251VG27</accession>
<sequence length="124" mass="14032">MRQRDIGKVGRVVGGLQAAVAGEQGRRRQGATRGGVWLVKSRATIFKLSCRCKVVSFVFDYLETIIDSLTDYFFKGSLIIIFLVYCWFNLLPCLKRKLIDQSKDPEVDEEQAAPLPLSESLFNE</sequence>
<feature type="transmembrane region" description="Helical" evidence="2">
    <location>
        <begin position="72"/>
        <end position="94"/>
    </location>
</feature>
<dbReference type="Gramene" id="mRNA:HanXRQr2_Chr02g0057371">
    <property type="protein sequence ID" value="mRNA:HanXRQr2_Chr02g0057371"/>
    <property type="gene ID" value="HanXRQr2_Chr02g0057371"/>
</dbReference>
<dbReference type="InParanoid" id="A0A251VG27"/>
<organism evidence="4 5">
    <name type="scientific">Helianthus annuus</name>
    <name type="common">Common sunflower</name>
    <dbReference type="NCBI Taxonomy" id="4232"/>
    <lineage>
        <taxon>Eukaryota</taxon>
        <taxon>Viridiplantae</taxon>
        <taxon>Streptophyta</taxon>
        <taxon>Embryophyta</taxon>
        <taxon>Tracheophyta</taxon>
        <taxon>Spermatophyta</taxon>
        <taxon>Magnoliopsida</taxon>
        <taxon>eudicotyledons</taxon>
        <taxon>Gunneridae</taxon>
        <taxon>Pentapetalae</taxon>
        <taxon>asterids</taxon>
        <taxon>campanulids</taxon>
        <taxon>Asterales</taxon>
        <taxon>Asteraceae</taxon>
        <taxon>Asteroideae</taxon>
        <taxon>Heliantheae alliance</taxon>
        <taxon>Heliantheae</taxon>
        <taxon>Helianthus</taxon>
    </lineage>
</organism>
<gene>
    <name evidence="4" type="ORF">HannXRQ_Chr02g0039531</name>
    <name evidence="3" type="ORF">HanXRQr2_Chr02g0057371</name>
</gene>
<name>A0A251VG27_HELAN</name>
<dbReference type="AlphaFoldDB" id="A0A251VG27"/>
<proteinExistence type="predicted"/>
<evidence type="ECO:0000313" key="4">
    <source>
        <dbReference type="EMBL" id="OTG33882.1"/>
    </source>
</evidence>
<keyword evidence="2" id="KW-0472">Membrane</keyword>
<protein>
    <submittedName>
        <fullName evidence="4">Uncharacterized protein</fullName>
    </submittedName>
</protein>
<evidence type="ECO:0000313" key="3">
    <source>
        <dbReference type="EMBL" id="KAF5817810.1"/>
    </source>
</evidence>
<keyword evidence="2" id="KW-0812">Transmembrane</keyword>
<dbReference type="EMBL" id="MNCJ02000317">
    <property type="protein sequence ID" value="KAF5817810.1"/>
    <property type="molecule type" value="Genomic_DNA"/>
</dbReference>
<feature type="region of interest" description="Disordered" evidence="1">
    <location>
        <begin position="102"/>
        <end position="124"/>
    </location>
</feature>
<evidence type="ECO:0000256" key="1">
    <source>
        <dbReference type="SAM" id="MobiDB-lite"/>
    </source>
</evidence>
<evidence type="ECO:0000313" key="5">
    <source>
        <dbReference type="Proteomes" id="UP000215914"/>
    </source>
</evidence>
<keyword evidence="5" id="KW-1185">Reference proteome</keyword>
<reference evidence="3" key="3">
    <citation type="submission" date="2020-06" db="EMBL/GenBank/DDBJ databases">
        <title>Helianthus annuus Genome sequencing and assembly Release 2.</title>
        <authorList>
            <person name="Gouzy J."/>
            <person name="Langlade N."/>
            <person name="Munos S."/>
        </authorList>
    </citation>
    <scope>NUCLEOTIDE SEQUENCE</scope>
    <source>
        <tissue evidence="3">Leaves</tissue>
    </source>
</reference>
<evidence type="ECO:0000256" key="2">
    <source>
        <dbReference type="SAM" id="Phobius"/>
    </source>
</evidence>
<reference evidence="4" key="2">
    <citation type="submission" date="2017-02" db="EMBL/GenBank/DDBJ databases">
        <title>Sunflower complete genome.</title>
        <authorList>
            <person name="Langlade N."/>
            <person name="Munos S."/>
        </authorList>
    </citation>
    <scope>NUCLEOTIDE SEQUENCE [LARGE SCALE GENOMIC DNA]</scope>
    <source>
        <tissue evidence="4">Leaves</tissue>
    </source>
</reference>
<dbReference type="Proteomes" id="UP000215914">
    <property type="component" value="Chromosome 2"/>
</dbReference>